<dbReference type="AlphaFoldDB" id="A0A9J7N790"/>
<reference evidence="2" key="2">
    <citation type="submission" date="2025-08" db="UniProtKB">
        <authorList>
            <consortium name="RefSeq"/>
        </authorList>
    </citation>
    <scope>IDENTIFICATION</scope>
    <source>
        <strain evidence="2">S238N-H82</strain>
        <tissue evidence="2">Testes</tissue>
    </source>
</reference>
<keyword evidence="1" id="KW-1185">Reference proteome</keyword>
<dbReference type="OrthoDB" id="190089at2759"/>
<protein>
    <submittedName>
        <fullName evidence="2">Uncharacterized protein LOC118428101</fullName>
    </submittedName>
</protein>
<dbReference type="InterPro" id="IPR011009">
    <property type="entry name" value="Kinase-like_dom_sf"/>
</dbReference>
<dbReference type="OMA" id="HEIKEWG"/>
<dbReference type="KEGG" id="bfo:118428101"/>
<dbReference type="InterPro" id="IPR004119">
    <property type="entry name" value="EcKL"/>
</dbReference>
<reference evidence="1" key="1">
    <citation type="journal article" date="2020" name="Nat. Ecol. Evol.">
        <title>Deeply conserved synteny resolves early events in vertebrate evolution.</title>
        <authorList>
            <person name="Simakov O."/>
            <person name="Marletaz F."/>
            <person name="Yue J.X."/>
            <person name="O'Connell B."/>
            <person name="Jenkins J."/>
            <person name="Brandt A."/>
            <person name="Calef R."/>
            <person name="Tung C.H."/>
            <person name="Huang T.K."/>
            <person name="Schmutz J."/>
            <person name="Satoh N."/>
            <person name="Yu J.K."/>
            <person name="Putnam N.H."/>
            <person name="Green R.E."/>
            <person name="Rokhsar D.S."/>
        </authorList>
    </citation>
    <scope>NUCLEOTIDE SEQUENCE [LARGE SCALE GENOMIC DNA]</scope>
    <source>
        <strain evidence="1">S238N-H82</strain>
    </source>
</reference>
<accession>A0A9J7N790</accession>
<evidence type="ECO:0000313" key="2">
    <source>
        <dbReference type="RefSeq" id="XP_035693966.1"/>
    </source>
</evidence>
<dbReference type="PANTHER" id="PTHR11012">
    <property type="entry name" value="PROTEIN KINASE-LIKE DOMAIN-CONTAINING"/>
    <property type="match status" value="1"/>
</dbReference>
<dbReference type="GeneID" id="118428101"/>
<name>A0A9J7N790_BRAFL</name>
<gene>
    <name evidence="2" type="primary">LOC118428101</name>
</gene>
<dbReference type="RefSeq" id="XP_035693966.1">
    <property type="nucleotide sequence ID" value="XM_035838073.1"/>
</dbReference>
<sequence length="130" mass="15073">MIHHLMLPFTFTKYAGDVPTEIRLVDWQSLMYKPPTHDLALLFVFNTGWDVFHGHRDAILAHYHRTLQETLGPGVSSGLRDYTLEELKADFKADCLYGITRRFSYADVVSRLSDPSLLKMIQEIKEWGFL</sequence>
<proteinExistence type="predicted"/>
<dbReference type="Pfam" id="PF02958">
    <property type="entry name" value="EcKL"/>
    <property type="match status" value="1"/>
</dbReference>
<dbReference type="Proteomes" id="UP000001554">
    <property type="component" value="Chromosome 12"/>
</dbReference>
<dbReference type="SUPFAM" id="SSF56112">
    <property type="entry name" value="Protein kinase-like (PK-like)"/>
    <property type="match status" value="1"/>
</dbReference>
<evidence type="ECO:0000313" key="1">
    <source>
        <dbReference type="Proteomes" id="UP000001554"/>
    </source>
</evidence>
<dbReference type="PANTHER" id="PTHR11012:SF30">
    <property type="entry name" value="PROTEIN KINASE-LIKE DOMAIN-CONTAINING"/>
    <property type="match status" value="1"/>
</dbReference>
<organism evidence="1 2">
    <name type="scientific">Branchiostoma floridae</name>
    <name type="common">Florida lancelet</name>
    <name type="synonym">Amphioxus</name>
    <dbReference type="NCBI Taxonomy" id="7739"/>
    <lineage>
        <taxon>Eukaryota</taxon>
        <taxon>Metazoa</taxon>
        <taxon>Chordata</taxon>
        <taxon>Cephalochordata</taxon>
        <taxon>Leptocardii</taxon>
        <taxon>Amphioxiformes</taxon>
        <taxon>Branchiostomatidae</taxon>
        <taxon>Branchiostoma</taxon>
    </lineage>
</organism>